<reference key="2">
    <citation type="submission" date="2010-04" db="EMBL/GenBank/DDBJ databases">
        <title>Genome sequences of the industrial vitamin B12-producers B. megaterium QM B1551 and DSM319 reveal new insights into the Bacillus genome evolution and pan-genome structure.</title>
        <authorList>
            <person name="Eppinger M."/>
            <person name="Bunk B."/>
            <person name="Johns M.A."/>
            <person name="Edirisinghe J.N."/>
            <person name="Kutumbaka K.K."/>
            <person name="Riley D.R."/>
            <person name="Creasy H.H."/>
            <person name="Koenig S.S.K."/>
            <person name="Galens K."/>
            <person name="Orvis J."/>
            <person name="Creasy T."/>
            <person name="Biedendieck R."/>
            <person name="Braun C."/>
            <person name="Grayburn S."/>
            <person name="Jahn D."/>
            <person name="Ravel J."/>
            <person name="Vary P.S."/>
        </authorList>
    </citation>
    <scope>NUCLEOTIDE SEQUENCE</scope>
    <source>
        <strain>QM B1551</strain>
    </source>
</reference>
<accession>D5E398</accession>
<dbReference type="EMBL" id="CP001986">
    <property type="protein sequence ID" value="ADE72273.1"/>
    <property type="molecule type" value="Genomic_DNA"/>
</dbReference>
<evidence type="ECO:0000313" key="1">
    <source>
        <dbReference type="EMBL" id="ADE72273.1"/>
    </source>
</evidence>
<dbReference type="KEGG" id="bmq:BMQ_pBM30004"/>
<geneLocation type="plasmid" evidence="1 2">
    <name>pBM300</name>
</geneLocation>
<organism evidence="1 2">
    <name type="scientific">Priestia megaterium (strain ATCC 12872 / QMB1551)</name>
    <name type="common">Bacillus megaterium</name>
    <dbReference type="NCBI Taxonomy" id="545693"/>
    <lineage>
        <taxon>Bacteria</taxon>
        <taxon>Bacillati</taxon>
        <taxon>Bacillota</taxon>
        <taxon>Bacilli</taxon>
        <taxon>Bacillales</taxon>
        <taxon>Bacillaceae</taxon>
        <taxon>Priestia</taxon>
    </lineage>
</organism>
<reference evidence="1 2" key="3">
    <citation type="journal article" date="2011" name="J. Bacteriol.">
        <title>Genome sequences of the biotechnologically important Bacillus megaterium strains QM B1551 and DSM319.</title>
        <authorList>
            <person name="Eppinger M."/>
            <person name="Bunk B."/>
            <person name="Johns M.A."/>
            <person name="Edirisinghe J.N."/>
            <person name="Kutumbaka K.K."/>
            <person name="Koenig S.S."/>
            <person name="Huot Creasy H."/>
            <person name="Rosovitz M.J."/>
            <person name="Riley D.R."/>
            <person name="Daugherty S."/>
            <person name="Martin M."/>
            <person name="Elbourne L.D."/>
            <person name="Paulsen I."/>
            <person name="Biedendieck R."/>
            <person name="Braun C."/>
            <person name="Grayburn S."/>
            <person name="Dhingra S."/>
            <person name="Lukyanchuk V."/>
            <person name="Ball B."/>
            <person name="Ul-Qamar R."/>
            <person name="Seibel J."/>
            <person name="Bremer E."/>
            <person name="Jahn D."/>
            <person name="Ravel J."/>
            <person name="Vary P.S."/>
        </authorList>
    </citation>
    <scope>NUCLEOTIDE SEQUENCE [LARGE SCALE GENOMIC DNA]</scope>
    <source>
        <strain evidence="2">ATCC 12872 / QMB1551</strain>
        <plasmid evidence="1">pBM300</plasmid>
    </source>
</reference>
<proteinExistence type="predicted"/>
<dbReference type="Proteomes" id="UP000000935">
    <property type="component" value="Plasmid pBM300"/>
</dbReference>
<evidence type="ECO:0000313" key="2">
    <source>
        <dbReference type="Proteomes" id="UP000000935"/>
    </source>
</evidence>
<reference evidence="1 2" key="1">
    <citation type="journal article" date="2005" name="Appl. Environ. Microbiol.">
        <title>Molecular characterization of plasmid pBM300 from Bacillus megaterium QM B1551.</title>
        <authorList>
            <person name="Kunnimalaiyaan M."/>
            <person name="Vary P.S."/>
        </authorList>
    </citation>
    <scope>NUCLEOTIDE SEQUENCE [LARGE SCALE GENOMIC DNA]</scope>
    <source>
        <strain evidence="2">ATCC 12872 / QMB1551</strain>
        <plasmid evidence="1">pBM300</plasmid>
    </source>
</reference>
<keyword evidence="1" id="KW-0614">Plasmid</keyword>
<name>D5E398_PRIM1</name>
<keyword evidence="2" id="KW-1185">Reference proteome</keyword>
<dbReference type="AlphaFoldDB" id="D5E398"/>
<dbReference type="HOGENOM" id="CLU_3076820_0_0_9"/>
<gene>
    <name evidence="1" type="ordered locus">BMQ_pBM30004</name>
</gene>
<protein>
    <submittedName>
        <fullName evidence="1">Uncharacterized protein</fullName>
    </submittedName>
</protein>
<sequence length="52" mass="6342">MMYLFHDLLILYCNISHETLIRKRKTPLAVESFFKITECKLYKLKMLISIYK</sequence>